<proteinExistence type="predicted"/>
<dbReference type="AlphaFoldDB" id="A0A6N2LLH4"/>
<dbReference type="InterPro" id="IPR012340">
    <property type="entry name" value="NA-bd_OB-fold"/>
</dbReference>
<dbReference type="Gene3D" id="2.40.50.140">
    <property type="entry name" value="Nucleic acid-binding proteins"/>
    <property type="match status" value="1"/>
</dbReference>
<reference evidence="1" key="1">
    <citation type="submission" date="2019-03" db="EMBL/GenBank/DDBJ databases">
        <authorList>
            <person name="Mank J."/>
            <person name="Almeida P."/>
        </authorList>
    </citation>
    <scope>NUCLEOTIDE SEQUENCE</scope>
    <source>
        <strain evidence="1">78183</strain>
    </source>
</reference>
<name>A0A6N2LLH4_SALVM</name>
<evidence type="ECO:0000313" key="1">
    <source>
        <dbReference type="EMBL" id="VFU42391.1"/>
    </source>
</evidence>
<sequence length="61" mass="6916">MVFMKGHRSDGIASKDLHAIADYDLHRGWWYHSCPLCTKSVSDKGAGFKCIEHNDVTPVPW</sequence>
<gene>
    <name evidence="1" type="ORF">SVIM_LOCUS254151</name>
</gene>
<accession>A0A6N2LLH4</accession>
<organism evidence="1">
    <name type="scientific">Salix viminalis</name>
    <name type="common">Common osier</name>
    <name type="synonym">Basket willow</name>
    <dbReference type="NCBI Taxonomy" id="40686"/>
    <lineage>
        <taxon>Eukaryota</taxon>
        <taxon>Viridiplantae</taxon>
        <taxon>Streptophyta</taxon>
        <taxon>Embryophyta</taxon>
        <taxon>Tracheophyta</taxon>
        <taxon>Spermatophyta</taxon>
        <taxon>Magnoliopsida</taxon>
        <taxon>eudicotyledons</taxon>
        <taxon>Gunneridae</taxon>
        <taxon>Pentapetalae</taxon>
        <taxon>rosids</taxon>
        <taxon>fabids</taxon>
        <taxon>Malpighiales</taxon>
        <taxon>Salicaceae</taxon>
        <taxon>Saliceae</taxon>
        <taxon>Salix</taxon>
    </lineage>
</organism>
<protein>
    <submittedName>
        <fullName evidence="1">Uncharacterized protein</fullName>
    </submittedName>
</protein>
<dbReference type="EMBL" id="CAADRP010001579">
    <property type="protein sequence ID" value="VFU42391.1"/>
    <property type="molecule type" value="Genomic_DNA"/>
</dbReference>